<comment type="caution">
    <text evidence="2">The sequence shown here is derived from an EMBL/GenBank/DDBJ whole genome shotgun (WGS) entry which is preliminary data.</text>
</comment>
<feature type="region of interest" description="Disordered" evidence="1">
    <location>
        <begin position="38"/>
        <end position="77"/>
    </location>
</feature>
<accession>A0ABT9IM44</accession>
<dbReference type="RefSeq" id="WP_305995699.1">
    <property type="nucleotide sequence ID" value="NZ_JAVALS010000002.1"/>
</dbReference>
<evidence type="ECO:0000313" key="3">
    <source>
        <dbReference type="Proteomes" id="UP001232725"/>
    </source>
</evidence>
<gene>
    <name evidence="2" type="ORF">Q9R02_05760</name>
</gene>
<name>A0ABT9IM44_9MICC</name>
<evidence type="ECO:0000256" key="1">
    <source>
        <dbReference type="SAM" id="MobiDB-lite"/>
    </source>
</evidence>
<sequence>MAREEGLTDRDPVMPVDRDRPRVAPAAAWLFDVVTEPSSVLSGRGPAAGGGPVGDPVPEEGYFMPSIGPEWPGLENG</sequence>
<organism evidence="2 3">
    <name type="scientific">Arthrobacter horti</name>
    <dbReference type="NCBI Taxonomy" id="3068273"/>
    <lineage>
        <taxon>Bacteria</taxon>
        <taxon>Bacillati</taxon>
        <taxon>Actinomycetota</taxon>
        <taxon>Actinomycetes</taxon>
        <taxon>Micrococcales</taxon>
        <taxon>Micrococcaceae</taxon>
        <taxon>Arthrobacter</taxon>
    </lineage>
</organism>
<keyword evidence="3" id="KW-1185">Reference proteome</keyword>
<reference evidence="2 3" key="1">
    <citation type="submission" date="2023-08" db="EMBL/GenBank/DDBJ databases">
        <title>Arthrobacter horti sp. nov., isolated from forest soil.</title>
        <authorList>
            <person name="Park M."/>
        </authorList>
    </citation>
    <scope>NUCLEOTIDE SEQUENCE [LARGE SCALE GENOMIC DNA]</scope>
    <source>
        <strain evidence="2 3">YJM1</strain>
    </source>
</reference>
<protein>
    <submittedName>
        <fullName evidence="2">Uncharacterized protein</fullName>
    </submittedName>
</protein>
<dbReference type="EMBL" id="JAVALS010000002">
    <property type="protein sequence ID" value="MDP5226656.1"/>
    <property type="molecule type" value="Genomic_DNA"/>
</dbReference>
<dbReference type="Proteomes" id="UP001232725">
    <property type="component" value="Unassembled WGS sequence"/>
</dbReference>
<evidence type="ECO:0000313" key="2">
    <source>
        <dbReference type="EMBL" id="MDP5226656.1"/>
    </source>
</evidence>
<proteinExistence type="predicted"/>